<evidence type="ECO:0000256" key="3">
    <source>
        <dbReference type="SAM" id="SignalP"/>
    </source>
</evidence>
<dbReference type="PANTHER" id="PTHR48059:SF30">
    <property type="entry name" value="OS06G0587000 PROTEIN"/>
    <property type="match status" value="1"/>
</dbReference>
<sequence>MIISLFLIFLYIQSILANDCVYFDKAVKYLGSNYQNQYSKVSNCYNLNGITCNNNQHITEIKIYNVNKYKDDVSNAITEFENLQYLTLLVNLKNVQSNGHIPQSIFNLKNLKTLIISNNLDYNTSILPDNFNNLINLEKLDLSYNGFRGSFPKSICNLKKLKYLKLQKNRFEGTIPYNCKDLEELLLLNLEGNMDLHGYVPLYPKLGSCNFHTTDLCYLPDAICISKSMDKCTKNNIKSTDLENGNPNPHSNEYENIDTESTKSTESTHSSKYTESAIRLILKSKGKITNVRVIKRNELNKNYIYNDSSMPNSNQYKISSTFNPSAPPESSLLIK</sequence>
<dbReference type="SUPFAM" id="SSF52058">
    <property type="entry name" value="L domain-like"/>
    <property type="match status" value="1"/>
</dbReference>
<feature type="compositionally biased region" description="Polar residues" evidence="2">
    <location>
        <begin position="238"/>
        <end position="251"/>
    </location>
</feature>
<dbReference type="STRING" id="1754192.A0A1Y1WWG2"/>
<proteinExistence type="predicted"/>
<evidence type="ECO:0000256" key="1">
    <source>
        <dbReference type="ARBA" id="ARBA00004196"/>
    </source>
</evidence>
<dbReference type="PANTHER" id="PTHR48059">
    <property type="entry name" value="POLYGALACTURONASE INHIBITOR 1"/>
    <property type="match status" value="1"/>
</dbReference>
<feature type="signal peptide" evidence="3">
    <location>
        <begin position="1"/>
        <end position="17"/>
    </location>
</feature>
<comment type="caution">
    <text evidence="4">The sequence shown here is derived from an EMBL/GenBank/DDBJ whole genome shotgun (WGS) entry which is preliminary data.</text>
</comment>
<feature type="chain" id="PRO_5013299427" evidence="3">
    <location>
        <begin position="18"/>
        <end position="335"/>
    </location>
</feature>
<dbReference type="InterPro" id="IPR032675">
    <property type="entry name" value="LRR_dom_sf"/>
</dbReference>
<organism evidence="4 5">
    <name type="scientific">Anaeromyces robustus</name>
    <dbReference type="NCBI Taxonomy" id="1754192"/>
    <lineage>
        <taxon>Eukaryota</taxon>
        <taxon>Fungi</taxon>
        <taxon>Fungi incertae sedis</taxon>
        <taxon>Chytridiomycota</taxon>
        <taxon>Chytridiomycota incertae sedis</taxon>
        <taxon>Neocallimastigomycetes</taxon>
        <taxon>Neocallimastigales</taxon>
        <taxon>Neocallimastigaceae</taxon>
        <taxon>Anaeromyces</taxon>
    </lineage>
</organism>
<evidence type="ECO:0000313" key="5">
    <source>
        <dbReference type="Proteomes" id="UP000193944"/>
    </source>
</evidence>
<dbReference type="InterPro" id="IPR051848">
    <property type="entry name" value="PGIP"/>
</dbReference>
<gene>
    <name evidence="4" type="ORF">BCR32DRAFT_282768</name>
</gene>
<dbReference type="OrthoDB" id="676979at2759"/>
<dbReference type="EMBL" id="MCFG01000230">
    <property type="protein sequence ID" value="ORX77897.1"/>
    <property type="molecule type" value="Genomic_DNA"/>
</dbReference>
<feature type="region of interest" description="Disordered" evidence="2">
    <location>
        <begin position="238"/>
        <end position="270"/>
    </location>
</feature>
<dbReference type="Pfam" id="PF13855">
    <property type="entry name" value="LRR_8"/>
    <property type="match status" value="1"/>
</dbReference>
<keyword evidence="3" id="KW-0732">Signal</keyword>
<comment type="subcellular location">
    <subcellularLocation>
        <location evidence="1">Cell envelope</location>
    </subcellularLocation>
</comment>
<dbReference type="AlphaFoldDB" id="A0A1Y1WWG2"/>
<reference evidence="4 5" key="2">
    <citation type="submission" date="2016-08" db="EMBL/GenBank/DDBJ databases">
        <title>Pervasive Adenine N6-methylation of Active Genes in Fungi.</title>
        <authorList>
            <consortium name="DOE Joint Genome Institute"/>
            <person name="Mondo S.J."/>
            <person name="Dannebaum R.O."/>
            <person name="Kuo R.C."/>
            <person name="Labutti K."/>
            <person name="Haridas S."/>
            <person name="Kuo A."/>
            <person name="Salamov A."/>
            <person name="Ahrendt S.R."/>
            <person name="Lipzen A."/>
            <person name="Sullivan W."/>
            <person name="Andreopoulos W.B."/>
            <person name="Clum A."/>
            <person name="Lindquist E."/>
            <person name="Daum C."/>
            <person name="Ramamoorthy G.K."/>
            <person name="Gryganskyi A."/>
            <person name="Culley D."/>
            <person name="Magnuson J.K."/>
            <person name="James T.Y."/>
            <person name="O'Malley M.A."/>
            <person name="Stajich J.E."/>
            <person name="Spatafora J.W."/>
            <person name="Visel A."/>
            <person name="Grigoriev I.V."/>
        </authorList>
    </citation>
    <scope>NUCLEOTIDE SEQUENCE [LARGE SCALE GENOMIC DNA]</scope>
    <source>
        <strain evidence="4 5">S4</strain>
    </source>
</reference>
<evidence type="ECO:0000313" key="4">
    <source>
        <dbReference type="EMBL" id="ORX77897.1"/>
    </source>
</evidence>
<accession>A0A1Y1WWG2</accession>
<dbReference type="InterPro" id="IPR001611">
    <property type="entry name" value="Leu-rich_rpt"/>
</dbReference>
<feature type="region of interest" description="Disordered" evidence="2">
    <location>
        <begin position="316"/>
        <end position="335"/>
    </location>
</feature>
<dbReference type="Proteomes" id="UP000193944">
    <property type="component" value="Unassembled WGS sequence"/>
</dbReference>
<name>A0A1Y1WWG2_9FUNG</name>
<dbReference type="Gene3D" id="3.80.10.10">
    <property type="entry name" value="Ribonuclease Inhibitor"/>
    <property type="match status" value="1"/>
</dbReference>
<keyword evidence="5" id="KW-1185">Reference proteome</keyword>
<evidence type="ECO:0000256" key="2">
    <source>
        <dbReference type="SAM" id="MobiDB-lite"/>
    </source>
</evidence>
<reference evidence="4 5" key="1">
    <citation type="submission" date="2016-08" db="EMBL/GenBank/DDBJ databases">
        <title>A Parts List for Fungal Cellulosomes Revealed by Comparative Genomics.</title>
        <authorList>
            <consortium name="DOE Joint Genome Institute"/>
            <person name="Haitjema C.H."/>
            <person name="Gilmore S.P."/>
            <person name="Henske J.K."/>
            <person name="Solomon K.V."/>
            <person name="De Groot R."/>
            <person name="Kuo A."/>
            <person name="Mondo S.J."/>
            <person name="Salamov A.A."/>
            <person name="Labutti K."/>
            <person name="Zhao Z."/>
            <person name="Chiniquy J."/>
            <person name="Barry K."/>
            <person name="Brewer H.M."/>
            <person name="Purvine S.O."/>
            <person name="Wright A.T."/>
            <person name="Boxma B."/>
            <person name="Van Alen T."/>
            <person name="Hackstein J.H."/>
            <person name="Baker S.E."/>
            <person name="Grigoriev I.V."/>
            <person name="O'Malley M.A."/>
        </authorList>
    </citation>
    <scope>NUCLEOTIDE SEQUENCE [LARGE SCALE GENOMIC DNA]</scope>
    <source>
        <strain evidence="4 5">S4</strain>
    </source>
</reference>
<protein>
    <submittedName>
        <fullName evidence="4">L domain-like protein</fullName>
    </submittedName>
</protein>